<keyword evidence="3 9" id="KW-0493">Microtubule</keyword>
<sequence length="649" mass="72157">MGEPGPSRIPSKLPLPPQRKVNGIPRPKPGPVSTLQSKRITRRSMSVPDLRQMGAAPTNQKQPATRAPTQRTVQPVNRKRPAVTATAAPVAKKPLVQSESNKSSAKPASVNKAPPVAAGKRKIAPWDTKGQLDLANNKIERLLQDKENLEALTHDAQAVKDQLDACLKEQALLSSRLEEAQQKRKETEMHLIEAQNQCDSLIADKSALASKIELLKSQLTAEKRKNEQLGEEIQKVECSRDELISVSSQLRKDFEKEKSSNLELCSKLELTETKVKSLTEEVLELQELRRQMHNQILDLKGNIRVFCRVRPPLETESGRAIASFNFSDEASLEIKSSQDPGSAKSSQKTKSDSFTFDKVFSPNNSQDDIYLELSQLVQSALDGYNVCVFAYGQTGSGKTYTMEGGDTQETQGMIPRAIQTIFSAIDKQKQMGWQFSVKCSFLEIYNEVIRDLLNPKSNLPYEIKMVGSDDVMVTNLKVEEVQSAEGLMDLLSKAQKSRFVAATVMNHQSSRSHSIAQIRVESSHAGRNIQCQGTLNLIDLAGSERYNSDNLTDRKKETCNINKSLACLTLVIMHLVEKSGHVPFRDSKLTHLLMPSLKGNSKTLMLVNLAPLEDCYQETLSSLKFATRVSAVELSARRQIKSRMAMKSK</sequence>
<accession>A0A6J1SQ15</accession>
<feature type="coiled-coil region" evidence="10">
    <location>
        <begin position="132"/>
        <end position="239"/>
    </location>
</feature>
<dbReference type="InterPro" id="IPR001752">
    <property type="entry name" value="Kinesin_motor_dom"/>
</dbReference>
<evidence type="ECO:0000256" key="11">
    <source>
        <dbReference type="SAM" id="MobiDB-lite"/>
    </source>
</evidence>
<feature type="binding site" evidence="8">
    <location>
        <begin position="392"/>
        <end position="399"/>
    </location>
    <ligand>
        <name>ATP</name>
        <dbReference type="ChEBI" id="CHEBI:30616"/>
    </ligand>
</feature>
<evidence type="ECO:0000256" key="3">
    <source>
        <dbReference type="ARBA" id="ARBA00022701"/>
    </source>
</evidence>
<evidence type="ECO:0000256" key="10">
    <source>
        <dbReference type="SAM" id="Coils"/>
    </source>
</evidence>
<evidence type="ECO:0000256" key="7">
    <source>
        <dbReference type="ARBA" id="ARBA00023212"/>
    </source>
</evidence>
<evidence type="ECO:0000313" key="13">
    <source>
        <dbReference type="Proteomes" id="UP000504606"/>
    </source>
</evidence>
<feature type="compositionally biased region" description="Polar residues" evidence="11">
    <location>
        <begin position="97"/>
        <end position="106"/>
    </location>
</feature>
<proteinExistence type="inferred from homology"/>
<evidence type="ECO:0000256" key="1">
    <source>
        <dbReference type="ARBA" id="ARBA00004245"/>
    </source>
</evidence>
<name>A0A6J1SQ15_FRAOC</name>
<dbReference type="InterPro" id="IPR019821">
    <property type="entry name" value="Kinesin_motor_CS"/>
</dbReference>
<gene>
    <name evidence="14" type="primary">LOC113209544</name>
</gene>
<keyword evidence="10" id="KW-0175">Coiled coil</keyword>
<keyword evidence="4 8" id="KW-0547">Nucleotide-binding</keyword>
<dbReference type="GO" id="GO:0008017">
    <property type="term" value="F:microtubule binding"/>
    <property type="evidence" value="ECO:0007669"/>
    <property type="project" value="InterPro"/>
</dbReference>
<dbReference type="PROSITE" id="PS00411">
    <property type="entry name" value="KINESIN_MOTOR_1"/>
    <property type="match status" value="1"/>
</dbReference>
<comment type="subcellular location">
    <subcellularLocation>
        <location evidence="1">Cytoplasm</location>
        <location evidence="1">Cytoskeleton</location>
    </subcellularLocation>
</comment>
<keyword evidence="7" id="KW-0963">Cytoplasm</keyword>
<dbReference type="InterPro" id="IPR027417">
    <property type="entry name" value="P-loop_NTPase"/>
</dbReference>
<dbReference type="SMART" id="SM00129">
    <property type="entry name" value="KISc"/>
    <property type="match status" value="1"/>
</dbReference>
<dbReference type="InterPro" id="IPR027640">
    <property type="entry name" value="Kinesin-like_fam"/>
</dbReference>
<dbReference type="PRINTS" id="PR00380">
    <property type="entry name" value="KINESINHEAVY"/>
</dbReference>
<dbReference type="RefSeq" id="XP_026282898.1">
    <property type="nucleotide sequence ID" value="XM_026427113.2"/>
</dbReference>
<keyword evidence="6 8" id="KW-0505">Motor protein</keyword>
<dbReference type="PROSITE" id="PS50067">
    <property type="entry name" value="KINESIN_MOTOR_2"/>
    <property type="match status" value="1"/>
</dbReference>
<reference evidence="14" key="1">
    <citation type="submission" date="2025-08" db="UniProtKB">
        <authorList>
            <consortium name="RefSeq"/>
        </authorList>
    </citation>
    <scope>IDENTIFICATION</scope>
    <source>
        <tissue evidence="14">Whole organism</tissue>
    </source>
</reference>
<dbReference type="KEGG" id="foc:113209544"/>
<dbReference type="InterPro" id="IPR036961">
    <property type="entry name" value="Kinesin_motor_dom_sf"/>
</dbReference>
<dbReference type="GeneID" id="113209544"/>
<dbReference type="Proteomes" id="UP000504606">
    <property type="component" value="Unplaced"/>
</dbReference>
<comment type="similarity">
    <text evidence="2">Belongs to the TRAFAC class myosin-kinesin ATPase superfamily. Kinesin family. KIN-14 subfamily.</text>
</comment>
<evidence type="ECO:0000256" key="2">
    <source>
        <dbReference type="ARBA" id="ARBA00010899"/>
    </source>
</evidence>
<dbReference type="Gene3D" id="3.40.850.10">
    <property type="entry name" value="Kinesin motor domain"/>
    <property type="match status" value="1"/>
</dbReference>
<evidence type="ECO:0000256" key="4">
    <source>
        <dbReference type="ARBA" id="ARBA00022741"/>
    </source>
</evidence>
<dbReference type="PANTHER" id="PTHR47972:SF45">
    <property type="entry name" value="PROTEIN CLARET SEGREGATIONAL"/>
    <property type="match status" value="1"/>
</dbReference>
<organism evidence="13 14">
    <name type="scientific">Frankliniella occidentalis</name>
    <name type="common">Western flower thrips</name>
    <name type="synonym">Euthrips occidentalis</name>
    <dbReference type="NCBI Taxonomy" id="133901"/>
    <lineage>
        <taxon>Eukaryota</taxon>
        <taxon>Metazoa</taxon>
        <taxon>Ecdysozoa</taxon>
        <taxon>Arthropoda</taxon>
        <taxon>Hexapoda</taxon>
        <taxon>Insecta</taxon>
        <taxon>Pterygota</taxon>
        <taxon>Neoptera</taxon>
        <taxon>Paraneoptera</taxon>
        <taxon>Thysanoptera</taxon>
        <taxon>Terebrantia</taxon>
        <taxon>Thripoidea</taxon>
        <taxon>Thripidae</taxon>
        <taxon>Frankliniella</taxon>
    </lineage>
</organism>
<keyword evidence="7" id="KW-0206">Cytoskeleton</keyword>
<keyword evidence="13" id="KW-1185">Reference proteome</keyword>
<dbReference type="GO" id="GO:0005874">
    <property type="term" value="C:microtubule"/>
    <property type="evidence" value="ECO:0007669"/>
    <property type="project" value="UniProtKB-KW"/>
</dbReference>
<dbReference type="SUPFAM" id="SSF52540">
    <property type="entry name" value="P-loop containing nucleoside triphosphate hydrolases"/>
    <property type="match status" value="1"/>
</dbReference>
<keyword evidence="5 8" id="KW-0067">ATP-binding</keyword>
<protein>
    <recommendedName>
        <fullName evidence="9">Kinesin-like protein</fullName>
    </recommendedName>
</protein>
<dbReference type="GO" id="GO:0005524">
    <property type="term" value="F:ATP binding"/>
    <property type="evidence" value="ECO:0007669"/>
    <property type="project" value="UniProtKB-UniRule"/>
</dbReference>
<feature type="region of interest" description="Disordered" evidence="11">
    <location>
        <begin position="1"/>
        <end position="119"/>
    </location>
</feature>
<dbReference type="AlphaFoldDB" id="A0A6J1SQ15"/>
<dbReference type="Pfam" id="PF00225">
    <property type="entry name" value="Kinesin"/>
    <property type="match status" value="1"/>
</dbReference>
<feature type="domain" description="Kinesin motor" evidence="12">
    <location>
        <begin position="302"/>
        <end position="632"/>
    </location>
</feature>
<feature type="coiled-coil region" evidence="10">
    <location>
        <begin position="268"/>
        <end position="295"/>
    </location>
</feature>
<evidence type="ECO:0000256" key="9">
    <source>
        <dbReference type="RuleBase" id="RU000394"/>
    </source>
</evidence>
<evidence type="ECO:0000259" key="12">
    <source>
        <dbReference type="PROSITE" id="PS50067"/>
    </source>
</evidence>
<evidence type="ECO:0000256" key="6">
    <source>
        <dbReference type="ARBA" id="ARBA00023175"/>
    </source>
</evidence>
<evidence type="ECO:0000256" key="5">
    <source>
        <dbReference type="ARBA" id="ARBA00022840"/>
    </source>
</evidence>
<evidence type="ECO:0000256" key="8">
    <source>
        <dbReference type="PROSITE-ProRule" id="PRU00283"/>
    </source>
</evidence>
<dbReference type="OrthoDB" id="3176171at2759"/>
<dbReference type="GO" id="GO:0007018">
    <property type="term" value="P:microtubule-based movement"/>
    <property type="evidence" value="ECO:0007669"/>
    <property type="project" value="InterPro"/>
</dbReference>
<dbReference type="GO" id="GO:0003777">
    <property type="term" value="F:microtubule motor activity"/>
    <property type="evidence" value="ECO:0007669"/>
    <property type="project" value="InterPro"/>
</dbReference>
<evidence type="ECO:0000313" key="14">
    <source>
        <dbReference type="RefSeq" id="XP_026282898.1"/>
    </source>
</evidence>
<feature type="compositionally biased region" description="Polar residues" evidence="11">
    <location>
        <begin position="57"/>
        <end position="75"/>
    </location>
</feature>
<dbReference type="PANTHER" id="PTHR47972">
    <property type="entry name" value="KINESIN-LIKE PROTEIN KLP-3"/>
    <property type="match status" value="1"/>
</dbReference>
<feature type="compositionally biased region" description="Low complexity" evidence="11">
    <location>
        <begin position="82"/>
        <end position="94"/>
    </location>
</feature>